<gene>
    <name evidence="3" type="ORF">MKZ38_005652</name>
</gene>
<feature type="transmembrane region" description="Helical" evidence="2">
    <location>
        <begin position="97"/>
        <end position="121"/>
    </location>
</feature>
<reference evidence="3" key="1">
    <citation type="submission" date="2022-07" db="EMBL/GenBank/DDBJ databases">
        <title>Draft genome sequence of Zalerion maritima ATCC 34329, a (micro)plastics degrading marine fungus.</title>
        <authorList>
            <person name="Paco A."/>
            <person name="Goncalves M.F.M."/>
            <person name="Rocha-Santos T.A.P."/>
            <person name="Alves A."/>
        </authorList>
    </citation>
    <scope>NUCLEOTIDE SEQUENCE</scope>
    <source>
        <strain evidence="3">ATCC 34329</strain>
    </source>
</reference>
<dbReference type="Proteomes" id="UP001201980">
    <property type="component" value="Unassembled WGS sequence"/>
</dbReference>
<feature type="compositionally biased region" description="Basic and acidic residues" evidence="1">
    <location>
        <begin position="279"/>
        <end position="290"/>
    </location>
</feature>
<protein>
    <submittedName>
        <fullName evidence="3">Uncharacterized protein</fullName>
    </submittedName>
</protein>
<evidence type="ECO:0000313" key="3">
    <source>
        <dbReference type="EMBL" id="KAJ2905353.1"/>
    </source>
</evidence>
<keyword evidence="2" id="KW-0812">Transmembrane</keyword>
<dbReference type="EMBL" id="JAKWBI020000033">
    <property type="protein sequence ID" value="KAJ2905353.1"/>
    <property type="molecule type" value="Genomic_DNA"/>
</dbReference>
<keyword evidence="2" id="KW-1133">Transmembrane helix</keyword>
<feature type="region of interest" description="Disordered" evidence="1">
    <location>
        <begin position="251"/>
        <end position="290"/>
    </location>
</feature>
<feature type="transmembrane region" description="Helical" evidence="2">
    <location>
        <begin position="133"/>
        <end position="151"/>
    </location>
</feature>
<evidence type="ECO:0000256" key="2">
    <source>
        <dbReference type="SAM" id="Phobius"/>
    </source>
</evidence>
<proteinExistence type="predicted"/>
<keyword evidence="4" id="KW-1185">Reference proteome</keyword>
<keyword evidence="2" id="KW-0472">Membrane</keyword>
<accession>A0AAD5WW37</accession>
<organism evidence="3 4">
    <name type="scientific">Zalerion maritima</name>
    <dbReference type="NCBI Taxonomy" id="339359"/>
    <lineage>
        <taxon>Eukaryota</taxon>
        <taxon>Fungi</taxon>
        <taxon>Dikarya</taxon>
        <taxon>Ascomycota</taxon>
        <taxon>Pezizomycotina</taxon>
        <taxon>Sordariomycetes</taxon>
        <taxon>Lulworthiomycetidae</taxon>
        <taxon>Lulworthiales</taxon>
        <taxon>Lulworthiaceae</taxon>
        <taxon>Zalerion</taxon>
    </lineage>
</organism>
<comment type="caution">
    <text evidence="3">The sequence shown here is derived from an EMBL/GenBank/DDBJ whole genome shotgun (WGS) entry which is preliminary data.</text>
</comment>
<evidence type="ECO:0000313" key="4">
    <source>
        <dbReference type="Proteomes" id="UP001201980"/>
    </source>
</evidence>
<sequence>MAQTAHFASHLSRHYFDIIYWLLFLLVLFMLFVSSWYWAKCNRSIEKFNANSPEHRAYMKRCLVVCGVCFAVATASIIMEIYALMALQFCDGEDLMSLYWSTWTTLQLGSCIAICGIALSIVHSFRGRKHPPWGLALGTPVLVVAGVFHFLHHTLKEVLRGVGCLHRKDPSDKDTLPMTQAVTQNTLVGDSSSTTDGEGNRYGRVVGFGYDGGPIILLEEEPDSIPTFATLLGKDNNGRYIVAYSRGSAQVEVRSEEGSNAAEPRQDAGGTAEGEGGGEAERDVEQGAGP</sequence>
<dbReference type="AlphaFoldDB" id="A0AAD5WW37"/>
<name>A0AAD5WW37_9PEZI</name>
<feature type="transmembrane region" description="Helical" evidence="2">
    <location>
        <begin position="18"/>
        <end position="39"/>
    </location>
</feature>
<feature type="transmembrane region" description="Helical" evidence="2">
    <location>
        <begin position="62"/>
        <end position="85"/>
    </location>
</feature>
<evidence type="ECO:0000256" key="1">
    <source>
        <dbReference type="SAM" id="MobiDB-lite"/>
    </source>
</evidence>